<comment type="catalytic activity">
    <reaction evidence="10 12">
        <text>N(6)-[(R)-S(8)-aminomethyldihydrolipoyl]-L-lysyl-[protein] + (6S)-5,6,7,8-tetrahydrofolate = N(6)-[(R)-dihydrolipoyl]-L-lysyl-[protein] + (6R)-5,10-methylene-5,6,7,8-tetrahydrofolate + NH4(+)</text>
        <dbReference type="Rhea" id="RHEA:16945"/>
        <dbReference type="Rhea" id="RHEA-COMP:10475"/>
        <dbReference type="Rhea" id="RHEA-COMP:10492"/>
        <dbReference type="ChEBI" id="CHEBI:15636"/>
        <dbReference type="ChEBI" id="CHEBI:28938"/>
        <dbReference type="ChEBI" id="CHEBI:57453"/>
        <dbReference type="ChEBI" id="CHEBI:83100"/>
        <dbReference type="ChEBI" id="CHEBI:83143"/>
        <dbReference type="EC" id="2.1.2.10"/>
    </reaction>
</comment>
<reference evidence="16" key="1">
    <citation type="journal article" date="2020" name="Stud. Mycol.">
        <title>101 Dothideomycetes genomes: a test case for predicting lifestyles and emergence of pathogens.</title>
        <authorList>
            <person name="Haridas S."/>
            <person name="Albert R."/>
            <person name="Binder M."/>
            <person name="Bloem J."/>
            <person name="Labutti K."/>
            <person name="Salamov A."/>
            <person name="Andreopoulos B."/>
            <person name="Baker S."/>
            <person name="Barry K."/>
            <person name="Bills G."/>
            <person name="Bluhm B."/>
            <person name="Cannon C."/>
            <person name="Castanera R."/>
            <person name="Culley D."/>
            <person name="Daum C."/>
            <person name="Ezra D."/>
            <person name="Gonzalez J."/>
            <person name="Henrissat B."/>
            <person name="Kuo A."/>
            <person name="Liang C."/>
            <person name="Lipzen A."/>
            <person name="Lutzoni F."/>
            <person name="Magnuson J."/>
            <person name="Mondo S."/>
            <person name="Nolan M."/>
            <person name="Ohm R."/>
            <person name="Pangilinan J."/>
            <person name="Park H.-J."/>
            <person name="Ramirez L."/>
            <person name="Alfaro M."/>
            <person name="Sun H."/>
            <person name="Tritt A."/>
            <person name="Yoshinaga Y."/>
            <person name="Zwiers L.-H."/>
            <person name="Turgeon B."/>
            <person name="Goodwin S."/>
            <person name="Spatafora J."/>
            <person name="Crous P."/>
            <person name="Grigoriev I."/>
        </authorList>
    </citation>
    <scope>NUCLEOTIDE SEQUENCE</scope>
    <source>
        <strain evidence="16">CBS 113979</strain>
    </source>
</reference>
<evidence type="ECO:0000256" key="10">
    <source>
        <dbReference type="ARBA" id="ARBA00047665"/>
    </source>
</evidence>
<keyword evidence="17" id="KW-1185">Reference proteome</keyword>
<dbReference type="InterPro" id="IPR006223">
    <property type="entry name" value="GcvT"/>
</dbReference>
<evidence type="ECO:0000256" key="2">
    <source>
        <dbReference type="ARBA" id="ARBA00008609"/>
    </source>
</evidence>
<keyword evidence="7 12" id="KW-0809">Transit peptide</keyword>
<evidence type="ECO:0000256" key="9">
    <source>
        <dbReference type="ARBA" id="ARBA00031395"/>
    </source>
</evidence>
<dbReference type="GO" id="GO:0008483">
    <property type="term" value="F:transaminase activity"/>
    <property type="evidence" value="ECO:0007669"/>
    <property type="project" value="UniProtKB-KW"/>
</dbReference>
<protein>
    <recommendedName>
        <fullName evidence="4 12">Aminomethyltransferase</fullName>
        <ecNumber evidence="4 12">2.1.2.10</ecNumber>
    </recommendedName>
    <alternativeName>
        <fullName evidence="9 12">Glycine cleavage system T protein</fullName>
    </alternativeName>
</protein>
<feature type="region of interest" description="Disordered" evidence="13">
    <location>
        <begin position="33"/>
        <end position="56"/>
    </location>
</feature>
<dbReference type="GO" id="GO:0005960">
    <property type="term" value="C:glycine cleavage complex"/>
    <property type="evidence" value="ECO:0007669"/>
    <property type="project" value="InterPro"/>
</dbReference>
<dbReference type="Proteomes" id="UP000800041">
    <property type="component" value="Unassembled WGS sequence"/>
</dbReference>
<dbReference type="PANTHER" id="PTHR43757">
    <property type="entry name" value="AMINOMETHYLTRANSFERASE"/>
    <property type="match status" value="1"/>
</dbReference>
<dbReference type="Pfam" id="PF08669">
    <property type="entry name" value="GCV_T_C"/>
    <property type="match status" value="1"/>
</dbReference>
<evidence type="ECO:0000256" key="6">
    <source>
        <dbReference type="ARBA" id="ARBA00022679"/>
    </source>
</evidence>
<dbReference type="InterPro" id="IPR006222">
    <property type="entry name" value="GCVT_N"/>
</dbReference>
<keyword evidence="6 12" id="KW-0808">Transferase</keyword>
<dbReference type="SUPFAM" id="SSF101790">
    <property type="entry name" value="Aminomethyltransferase beta-barrel domain"/>
    <property type="match status" value="1"/>
</dbReference>
<proteinExistence type="inferred from homology"/>
<evidence type="ECO:0000256" key="3">
    <source>
        <dbReference type="ARBA" id="ARBA00011690"/>
    </source>
</evidence>
<evidence type="ECO:0000256" key="11">
    <source>
        <dbReference type="PIRSR" id="PIRSR006487-1"/>
    </source>
</evidence>
<dbReference type="SUPFAM" id="SSF103025">
    <property type="entry name" value="Folate-binding domain"/>
    <property type="match status" value="1"/>
</dbReference>
<evidence type="ECO:0000313" key="16">
    <source>
        <dbReference type="EMBL" id="KAF1981092.1"/>
    </source>
</evidence>
<evidence type="ECO:0000256" key="4">
    <source>
        <dbReference type="ARBA" id="ARBA00012616"/>
    </source>
</evidence>
<dbReference type="Gene3D" id="4.10.1250.10">
    <property type="entry name" value="Aminomethyltransferase fragment"/>
    <property type="match status" value="1"/>
</dbReference>
<comment type="function">
    <text evidence="12">The glycine cleavage system catalyzes the degradation of glycine.</text>
</comment>
<dbReference type="OrthoDB" id="10263536at2759"/>
<dbReference type="Pfam" id="PF01571">
    <property type="entry name" value="GCV_T"/>
    <property type="match status" value="1"/>
</dbReference>
<evidence type="ECO:0000256" key="8">
    <source>
        <dbReference type="ARBA" id="ARBA00023128"/>
    </source>
</evidence>
<dbReference type="NCBIfam" id="NF001567">
    <property type="entry name" value="PRK00389.1"/>
    <property type="match status" value="1"/>
</dbReference>
<organism evidence="16 17">
    <name type="scientific">Aulographum hederae CBS 113979</name>
    <dbReference type="NCBI Taxonomy" id="1176131"/>
    <lineage>
        <taxon>Eukaryota</taxon>
        <taxon>Fungi</taxon>
        <taxon>Dikarya</taxon>
        <taxon>Ascomycota</taxon>
        <taxon>Pezizomycotina</taxon>
        <taxon>Dothideomycetes</taxon>
        <taxon>Pleosporomycetidae</taxon>
        <taxon>Aulographales</taxon>
        <taxon>Aulographaceae</taxon>
    </lineage>
</organism>
<dbReference type="InterPro" id="IPR029043">
    <property type="entry name" value="GcvT/YgfZ_C"/>
</dbReference>
<dbReference type="FunFam" id="4.10.1250.10:FF:000002">
    <property type="entry name" value="Aminomethyltransferase"/>
    <property type="match status" value="1"/>
</dbReference>
<keyword evidence="5 12" id="KW-0032">Aminotransferase</keyword>
<dbReference type="EMBL" id="ML977208">
    <property type="protein sequence ID" value="KAF1981092.1"/>
    <property type="molecule type" value="Genomic_DNA"/>
</dbReference>
<feature type="binding site" evidence="11">
    <location>
        <position position="270"/>
    </location>
    <ligand>
        <name>substrate</name>
    </ligand>
</feature>
<dbReference type="AlphaFoldDB" id="A0A6G1GJQ8"/>
<evidence type="ECO:0000256" key="13">
    <source>
        <dbReference type="SAM" id="MobiDB-lite"/>
    </source>
</evidence>
<comment type="subunit">
    <text evidence="3 12">The glycine cleavage system is composed of four proteins: P, T, L and H.</text>
</comment>
<evidence type="ECO:0000259" key="15">
    <source>
        <dbReference type="Pfam" id="PF08669"/>
    </source>
</evidence>
<dbReference type="Gene3D" id="2.40.30.110">
    <property type="entry name" value="Aminomethyltransferase beta-barrel domains"/>
    <property type="match status" value="1"/>
</dbReference>
<dbReference type="Gene3D" id="3.30.1360.120">
    <property type="entry name" value="Probable tRNA modification gtpase trme, domain 1"/>
    <property type="match status" value="1"/>
</dbReference>
<evidence type="ECO:0000256" key="7">
    <source>
        <dbReference type="ARBA" id="ARBA00022946"/>
    </source>
</evidence>
<dbReference type="InterPro" id="IPR028896">
    <property type="entry name" value="GcvT/YgfZ/DmdA"/>
</dbReference>
<feature type="domain" description="Aminomethyltransferase C-terminal" evidence="15">
    <location>
        <begin position="366"/>
        <end position="443"/>
    </location>
</feature>
<evidence type="ECO:0000256" key="1">
    <source>
        <dbReference type="ARBA" id="ARBA00004173"/>
    </source>
</evidence>
<evidence type="ECO:0000313" key="17">
    <source>
        <dbReference type="Proteomes" id="UP000800041"/>
    </source>
</evidence>
<dbReference type="GO" id="GO:0006546">
    <property type="term" value="P:glycine catabolic process"/>
    <property type="evidence" value="ECO:0007669"/>
    <property type="project" value="InterPro"/>
</dbReference>
<dbReference type="InterPro" id="IPR027266">
    <property type="entry name" value="TrmE/GcvT-like"/>
</dbReference>
<keyword evidence="8 12" id="KW-0496">Mitochondrion</keyword>
<dbReference type="GO" id="GO:0004047">
    <property type="term" value="F:aminomethyltransferase activity"/>
    <property type="evidence" value="ECO:0007669"/>
    <property type="project" value="UniProtKB-EC"/>
</dbReference>
<feature type="domain" description="GCVT N-terminal" evidence="14">
    <location>
        <begin position="69"/>
        <end position="337"/>
    </location>
</feature>
<dbReference type="PIRSF" id="PIRSF006487">
    <property type="entry name" value="GcvT"/>
    <property type="match status" value="1"/>
</dbReference>
<evidence type="ECO:0000259" key="14">
    <source>
        <dbReference type="Pfam" id="PF01571"/>
    </source>
</evidence>
<dbReference type="FunFam" id="2.40.30.110:FF:000002">
    <property type="entry name" value="Aminomethyltransferase"/>
    <property type="match status" value="1"/>
</dbReference>
<dbReference type="EC" id="2.1.2.10" evidence="4 12"/>
<comment type="subcellular location">
    <subcellularLocation>
        <location evidence="1 12">Mitochondrion</location>
    </subcellularLocation>
</comment>
<dbReference type="NCBIfam" id="TIGR00528">
    <property type="entry name" value="gcvT"/>
    <property type="match status" value="1"/>
</dbReference>
<sequence length="451" mass="48836">MASKRPISATARLIASPRTVPRAVCPLQSLYSTSQPHPRHNPISHPPRQIPQHQQRFASSSTGYARTPLYDLHVEHGGKMVPFGGFSMPVQYSDLSITQSHNWTREKASLFDVSHMAQHIFSGPGAAGFLARITPASIEGLEKHSSTLSCLLHPGTGGIVDDTIISRLGPEKFYVVTNAGCREKDVAYFTEQLKEWEASNPPVNWERLDSYGLVALQGPLSASILSNALPQEDAASLEKLYFGQSVYMTVAGVPGVLVSRGGYTGEDGFELSVPSPEATISLCKELLSSATPEKLRWAGLGARDSLRLEAGMCLYGHDLDDTTTPVEAALSWIIGKDRRENGGFHGAEIILPQMKTKAKGGTGVTRRRVGFVVDVAPAREGVKVVNKEGEEVGKITSGCPSITLGKNIAMGYVNEGLHKSGTELGVNIRGKIRSATVTKMPFVQSKYWKER</sequence>
<evidence type="ECO:0000256" key="12">
    <source>
        <dbReference type="RuleBase" id="RU003981"/>
    </source>
</evidence>
<dbReference type="PANTHER" id="PTHR43757:SF2">
    <property type="entry name" value="AMINOMETHYLTRANSFERASE, MITOCHONDRIAL"/>
    <property type="match status" value="1"/>
</dbReference>
<dbReference type="InterPro" id="IPR013977">
    <property type="entry name" value="GcvT_C"/>
</dbReference>
<accession>A0A6G1GJQ8</accession>
<dbReference type="Gene3D" id="3.30.70.1400">
    <property type="entry name" value="Aminomethyltransferase beta-barrel domains"/>
    <property type="match status" value="1"/>
</dbReference>
<gene>
    <name evidence="16" type="ORF">K402DRAFT_398857</name>
</gene>
<dbReference type="GO" id="GO:0005739">
    <property type="term" value="C:mitochondrion"/>
    <property type="evidence" value="ECO:0007669"/>
    <property type="project" value="UniProtKB-SubCell"/>
</dbReference>
<evidence type="ECO:0000256" key="5">
    <source>
        <dbReference type="ARBA" id="ARBA00022576"/>
    </source>
</evidence>
<dbReference type="FunFam" id="3.30.70.1400:FF:000001">
    <property type="entry name" value="Aminomethyltransferase"/>
    <property type="match status" value="1"/>
</dbReference>
<comment type="similarity">
    <text evidence="2 12">Belongs to the GcvT family.</text>
</comment>
<name>A0A6G1GJQ8_9PEZI</name>